<feature type="domain" description="F-box" evidence="1">
    <location>
        <begin position="4"/>
        <end position="49"/>
    </location>
</feature>
<accession>A0A9P4W5S0</accession>
<proteinExistence type="predicted"/>
<comment type="caution">
    <text evidence="2">The sequence shown here is derived from an EMBL/GenBank/DDBJ whole genome shotgun (WGS) entry which is preliminary data.</text>
</comment>
<dbReference type="SUPFAM" id="SSF52047">
    <property type="entry name" value="RNI-like"/>
    <property type="match status" value="1"/>
</dbReference>
<dbReference type="OrthoDB" id="3794824at2759"/>
<gene>
    <name evidence="2" type="ORF">E8E13_007098</name>
</gene>
<dbReference type="Gene3D" id="3.80.10.10">
    <property type="entry name" value="Ribonuclease Inhibitor"/>
    <property type="match status" value="1"/>
</dbReference>
<keyword evidence="3" id="KW-1185">Reference proteome</keyword>
<evidence type="ECO:0000259" key="1">
    <source>
        <dbReference type="PROSITE" id="PS50181"/>
    </source>
</evidence>
<protein>
    <recommendedName>
        <fullName evidence="1">F-box domain-containing protein</fullName>
    </recommendedName>
</protein>
<evidence type="ECO:0000313" key="3">
    <source>
        <dbReference type="Proteomes" id="UP000801428"/>
    </source>
</evidence>
<dbReference type="PROSITE" id="PS50181">
    <property type="entry name" value="FBOX"/>
    <property type="match status" value="1"/>
</dbReference>
<evidence type="ECO:0000313" key="2">
    <source>
        <dbReference type="EMBL" id="KAF3000846.1"/>
    </source>
</evidence>
<sequence length="506" mass="57117">MADPHNLDNLPPELQAMILELLPISARKAMRLVSKHYIAEASKALWADTTIDIDSERPLEDLLVASPHGFVDNVRRLSTAPHLWSADIEDRVGQLLTKLFEALPRNRLLEFHSKDFAISKQTLEALFTKQLCLSKLSILTDHHGLPDIGLIRDSLDELQSVQIILEGSKEIYRDTCILLQHTPHLRELKIEDTKNCRYPKSWPSPLPMHWPNLRHLAAASLDLARYTDSTASSLFMPQLRFLELDHCRRPAGFLDLVAGRNEGSGCPCLETFICRSDGQFRTYYDAQILLRSLSGLTTVVLDVDDFDLSTQLPFLSRVGPSINAWKELQLTLCDDWPVCHDSDLEYIVASCKELERLIVTLVNLEPRGAGSTHGQQDFPDCKEQLAIIAGISSLKRLSLVSCIHESPRDTAEERKLWYAQFADSIMDTLTGLGSNVEVLDFSSIVTYGVLIAERDGNGHTWPHYSYRKGSVTFAGYEGQKTVKTIAIPIPFVEITTLSKFRRWLRE</sequence>
<name>A0A9P4W5S0_CURKU</name>
<organism evidence="2 3">
    <name type="scientific">Curvularia kusanoi</name>
    <name type="common">Cochliobolus kusanoi</name>
    <dbReference type="NCBI Taxonomy" id="90978"/>
    <lineage>
        <taxon>Eukaryota</taxon>
        <taxon>Fungi</taxon>
        <taxon>Dikarya</taxon>
        <taxon>Ascomycota</taxon>
        <taxon>Pezizomycotina</taxon>
        <taxon>Dothideomycetes</taxon>
        <taxon>Pleosporomycetidae</taxon>
        <taxon>Pleosporales</taxon>
        <taxon>Pleosporineae</taxon>
        <taxon>Pleosporaceae</taxon>
        <taxon>Curvularia</taxon>
    </lineage>
</organism>
<dbReference type="Proteomes" id="UP000801428">
    <property type="component" value="Unassembled WGS sequence"/>
</dbReference>
<dbReference type="InterPro" id="IPR032675">
    <property type="entry name" value="LRR_dom_sf"/>
</dbReference>
<dbReference type="InterPro" id="IPR001810">
    <property type="entry name" value="F-box_dom"/>
</dbReference>
<dbReference type="EMBL" id="SWKU01000014">
    <property type="protein sequence ID" value="KAF3000846.1"/>
    <property type="molecule type" value="Genomic_DNA"/>
</dbReference>
<reference evidence="2" key="1">
    <citation type="submission" date="2019-04" db="EMBL/GenBank/DDBJ databases">
        <title>Sequencing of skin fungus with MAO and IRED activity.</title>
        <authorList>
            <person name="Marsaioli A.J."/>
            <person name="Bonatto J.M.C."/>
            <person name="Reis Junior O."/>
        </authorList>
    </citation>
    <scope>NUCLEOTIDE SEQUENCE</scope>
    <source>
        <strain evidence="2">30M1</strain>
    </source>
</reference>
<dbReference type="AlphaFoldDB" id="A0A9P4W5S0"/>